<dbReference type="AlphaFoldDB" id="A0A9W8ASY8"/>
<dbReference type="GO" id="GO:0033167">
    <property type="term" value="C:ARC complex"/>
    <property type="evidence" value="ECO:0007669"/>
    <property type="project" value="InterPro"/>
</dbReference>
<accession>A0A9W8ASY8</accession>
<feature type="compositionally biased region" description="Polar residues" evidence="1">
    <location>
        <begin position="87"/>
        <end position="99"/>
    </location>
</feature>
<comment type="caution">
    <text evidence="2">The sequence shown here is derived from an EMBL/GenBank/DDBJ whole genome shotgun (WGS) entry which is preliminary data.</text>
</comment>
<feature type="region of interest" description="Disordered" evidence="1">
    <location>
        <begin position="63"/>
        <end position="136"/>
    </location>
</feature>
<dbReference type="Proteomes" id="UP001150925">
    <property type="component" value="Unassembled WGS sequence"/>
</dbReference>
<proteinExistence type="predicted"/>
<feature type="compositionally biased region" description="Low complexity" evidence="1">
    <location>
        <begin position="121"/>
        <end position="132"/>
    </location>
</feature>
<reference evidence="2" key="1">
    <citation type="submission" date="2022-07" db="EMBL/GenBank/DDBJ databases">
        <title>Phylogenomic reconstructions and comparative analyses of Kickxellomycotina fungi.</title>
        <authorList>
            <person name="Reynolds N.K."/>
            <person name="Stajich J.E."/>
            <person name="Barry K."/>
            <person name="Grigoriev I.V."/>
            <person name="Crous P."/>
            <person name="Smith M.E."/>
        </authorList>
    </citation>
    <scope>NUCLEOTIDE SEQUENCE</scope>
    <source>
        <strain evidence="2">RSA 1196</strain>
    </source>
</reference>
<evidence type="ECO:0000256" key="1">
    <source>
        <dbReference type="SAM" id="MobiDB-lite"/>
    </source>
</evidence>
<keyword evidence="3" id="KW-1185">Reference proteome</keyword>
<evidence type="ECO:0000313" key="3">
    <source>
        <dbReference type="Proteomes" id="UP001150925"/>
    </source>
</evidence>
<feature type="compositionally biased region" description="Basic residues" evidence="1">
    <location>
        <begin position="71"/>
        <end position="86"/>
    </location>
</feature>
<name>A0A9W8ASY8_9FUNG</name>
<sequence>MSEPLTFVDPARFDELLDFLEQVEQLSEAYMLSLDPDQPASLRRQCLHKYLITSGLNIVSPITKDKNARRERYRRRRQRVKARKNQLKAQNPAQEQANVEQDCDKVQPTPTTTPPSPPAAESPSFEEPSGETSTDEMTQSFNTLYVSDDPHNTKVNPFLLPPPTTREKNDLRFAALLDDHEIGFSLYARYFFSDYLLRSLPVLSSDTLEMYAAEAKAYVEHLLALNPWPEFQTDLQAAVRVLEQVQCEVVPIVYLNRHLPGGRHLAKGLCLGGEAFYRFRVQQEPLESSSFETCGIPATDIEAVLQQYDKGNLVQETVDGNLTVVEVDLKRNLIIGDLGEFRAVREPATADTPTYPLWPINHGGSCTAGHRIQLEFEPHICQRFSPGMVMGAYFHRLPDGAWFMDRKGIIWPSYYLETFSHGDWE</sequence>
<organism evidence="2 3">
    <name type="scientific">Dispira parvispora</name>
    <dbReference type="NCBI Taxonomy" id="1520584"/>
    <lineage>
        <taxon>Eukaryota</taxon>
        <taxon>Fungi</taxon>
        <taxon>Fungi incertae sedis</taxon>
        <taxon>Zoopagomycota</taxon>
        <taxon>Kickxellomycotina</taxon>
        <taxon>Dimargaritomycetes</taxon>
        <taxon>Dimargaritales</taxon>
        <taxon>Dimargaritaceae</taxon>
        <taxon>Dispira</taxon>
    </lineage>
</organism>
<dbReference type="InterPro" id="IPR018606">
    <property type="entry name" value="Arb1"/>
</dbReference>
<dbReference type="Pfam" id="PF09692">
    <property type="entry name" value="Arb1"/>
    <property type="match status" value="1"/>
</dbReference>
<protein>
    <submittedName>
        <fullName evidence="2">Uncharacterized protein</fullName>
    </submittedName>
</protein>
<gene>
    <name evidence="2" type="ORF">IWQ62_004164</name>
</gene>
<feature type="compositionally biased region" description="Pro residues" evidence="1">
    <location>
        <begin position="111"/>
        <end position="120"/>
    </location>
</feature>
<dbReference type="EMBL" id="JANBPY010001303">
    <property type="protein sequence ID" value="KAJ1960612.1"/>
    <property type="molecule type" value="Genomic_DNA"/>
</dbReference>
<evidence type="ECO:0000313" key="2">
    <source>
        <dbReference type="EMBL" id="KAJ1960612.1"/>
    </source>
</evidence>
<dbReference type="GO" id="GO:0031047">
    <property type="term" value="P:regulatory ncRNA-mediated gene silencing"/>
    <property type="evidence" value="ECO:0007669"/>
    <property type="project" value="InterPro"/>
</dbReference>
<dbReference type="OrthoDB" id="435402at2759"/>